<protein>
    <submittedName>
        <fullName evidence="6">WD repeat domain 7</fullName>
    </submittedName>
</protein>
<dbReference type="Pfam" id="PF00400">
    <property type="entry name" value="WD40"/>
    <property type="match status" value="4"/>
</dbReference>
<dbReference type="Pfam" id="PF13848">
    <property type="entry name" value="Thioredoxin_6"/>
    <property type="match status" value="1"/>
</dbReference>
<feature type="repeat" description="WD" evidence="4">
    <location>
        <begin position="60"/>
        <end position="104"/>
    </location>
</feature>
<dbReference type="SUPFAM" id="SSF50998">
    <property type="entry name" value="Quinoprotein alcohol dehydrogenase-like"/>
    <property type="match status" value="1"/>
</dbReference>
<dbReference type="PANTHER" id="PTHR44099">
    <property type="entry name" value="RABCONNECTIN-3B, ISOFORM A"/>
    <property type="match status" value="1"/>
</dbReference>
<dbReference type="EMBL" id="HAEJ01008217">
    <property type="protein sequence ID" value="SBS48674.1"/>
    <property type="molecule type" value="Transcribed_RNA"/>
</dbReference>
<dbReference type="PROSITE" id="PS50294">
    <property type="entry name" value="WD_REPEATS_REGION"/>
    <property type="match status" value="1"/>
</dbReference>
<evidence type="ECO:0000256" key="2">
    <source>
        <dbReference type="ARBA" id="ARBA00022574"/>
    </source>
</evidence>
<evidence type="ECO:0000256" key="5">
    <source>
        <dbReference type="SAM" id="MobiDB-lite"/>
    </source>
</evidence>
<sequence>MSGNNLVLPIVLWGRTAPTHCISSLLVMDDFSTIITGCHDGQICLWDMAPELKICPRAMLFGHTASITCLSKASSCSDKQYIVSASESGEMCLWDVNDGRCIEFTKLACAHTGIQFYQFTNGTQKEGRLLCNGHYPEILVVDATSLEVLYSLVSKISPDWISSMSIIRSHRTQEDTVVAVSVTGILKVWIITAEVSRMQDLDPVFEEESKPIYCQGCQSISFCSFTQSSLLVVCSKYWRVFDAGDYSLLCSVSSNNDQSWTGGEFISADKVIIWTEDGSSHIYMLPPSCLSASEHFRSDVGKTKEGSVPPLIYRIAERSDKQLLICPPVTRFFFGRREPFHKLLIQGDSAGRLSLWSVPDSSPRQPVGTSTELQVSSSVSLQEAFDGLKPVSSGIIDQLSVLSGKEEPIKVTASVYIPSQGRLVCGREDGSIILVPATQTAIVQLLQGEHMLRRGWPPHRTLRGHRNKVTCILYPYQVSPRYDQRSLVSGGVDFSVIVWDIFTGEMKHIFCVHGGEITQLIVPPENCSTRVQHCICSVASDHSVGLLSLRERKCIMLASRHLFPIQVIKWRPADDYLVVGCSDGSVYVWQMDTGALDRCVMGITAVEILNACDELAPATVDALSHSAVNLKQAMTRRSLAALKNMAQHKLQTLATNLLAADNADKGNLPKYSHNALVVQAMKTNLTDPDMHVLFFDVEALIIQLLTEEAQRPNPMLVSPETLQKSQAGADKGGSFLANKIFKQVKETMKETIKEHLLDEDEEEEDSHFERLDDEIAATVFANRANFLDTDSVARLTSENFHTEVAQSSLTVALFYLKWDAVSMAFLNSFVEVAERLLESEVDDVQMSVVDCGEWTDLCAAQVWTDIPFQPITAFPSVLLFRPQQPAQLYRGMLGSEALHRFIMISRIKSPLLLSTQEEVTSFLQEVPHPELSGYRLDRILGLFRTHPEPGSSVFIEATKSLGGEVLSGLLSDELVEKWTAEHFVDSPAVLVFPSWRTGNHPLILPVSSSVKELLTQVRAALLHPLPELTVENLPSILSQGKALLLLFVGEEEDEIGWRQNQALLEEMRSLLELGGEKMERYQTCWIHLGHTPAGMSVLESYLGTLPPLPALVLTHLTTGDEIYQYPPSTPILASSVLQWLQKVEDGTESSAGLLRGDGRSPAFEFYDFLKVMDMQEPDYIEPKTPSEEGEEEDEEVSVEEHLVAEEITEDVSDISPNLHSEL</sequence>
<dbReference type="InterPro" id="IPR015943">
    <property type="entry name" value="WD40/YVTN_repeat-like_dom_sf"/>
</dbReference>
<reference evidence="6" key="2">
    <citation type="submission" date="2016-06" db="EMBL/GenBank/DDBJ databases">
        <title>The genome of a short-lived fish provides insights into sex chromosome evolution and the genetic control of aging.</title>
        <authorList>
            <person name="Reichwald K."/>
            <person name="Felder M."/>
            <person name="Petzold A."/>
            <person name="Koch P."/>
            <person name="Groth M."/>
            <person name="Platzer M."/>
        </authorList>
    </citation>
    <scope>NUCLEOTIDE SEQUENCE</scope>
    <source>
        <tissue evidence="6">Brain</tissue>
    </source>
</reference>
<dbReference type="PANTHER" id="PTHR44099:SF3">
    <property type="entry name" value="WD REPEAT-CONTAINING PROTEIN 7"/>
    <property type="match status" value="1"/>
</dbReference>
<dbReference type="SMART" id="SM00320">
    <property type="entry name" value="WD40"/>
    <property type="match status" value="7"/>
</dbReference>
<evidence type="ECO:0000313" key="6">
    <source>
        <dbReference type="EMBL" id="SBS48674.1"/>
    </source>
</evidence>
<organism evidence="6">
    <name type="scientific">Nothobranchius furzeri</name>
    <name type="common">Turquoise killifish</name>
    <dbReference type="NCBI Taxonomy" id="105023"/>
    <lineage>
        <taxon>Eukaryota</taxon>
        <taxon>Metazoa</taxon>
        <taxon>Chordata</taxon>
        <taxon>Craniata</taxon>
        <taxon>Vertebrata</taxon>
        <taxon>Euteleostomi</taxon>
        <taxon>Actinopterygii</taxon>
        <taxon>Neopterygii</taxon>
        <taxon>Teleostei</taxon>
        <taxon>Neoteleostei</taxon>
        <taxon>Acanthomorphata</taxon>
        <taxon>Ovalentaria</taxon>
        <taxon>Atherinomorphae</taxon>
        <taxon>Cyprinodontiformes</taxon>
        <taxon>Nothobranchiidae</taxon>
        <taxon>Nothobranchius</taxon>
    </lineage>
</organism>
<dbReference type="InterPro" id="IPR036249">
    <property type="entry name" value="Thioredoxin-like_sf"/>
</dbReference>
<feature type="region of interest" description="Disordered" evidence="5">
    <location>
        <begin position="1179"/>
        <end position="1222"/>
    </location>
</feature>
<accession>A0A1A8UK30</accession>
<dbReference type="GO" id="GO:0005737">
    <property type="term" value="C:cytoplasm"/>
    <property type="evidence" value="ECO:0007669"/>
    <property type="project" value="TreeGrafter"/>
</dbReference>
<name>A0A1A8UK30_NOTFU</name>
<dbReference type="InterPro" id="IPR049916">
    <property type="entry name" value="WDR72-like"/>
</dbReference>
<keyword evidence="2 4" id="KW-0853">WD repeat</keyword>
<dbReference type="CDD" id="cd02961">
    <property type="entry name" value="PDI_a_family"/>
    <property type="match status" value="1"/>
</dbReference>
<dbReference type="Gene3D" id="2.130.10.10">
    <property type="entry name" value="YVTN repeat-like/Quinoprotein amine dehydrogenase"/>
    <property type="match status" value="2"/>
</dbReference>
<dbReference type="SUPFAM" id="SSF52833">
    <property type="entry name" value="Thioredoxin-like"/>
    <property type="match status" value="1"/>
</dbReference>
<feature type="compositionally biased region" description="Acidic residues" evidence="5">
    <location>
        <begin position="1187"/>
        <end position="1197"/>
    </location>
</feature>
<keyword evidence="1" id="KW-0597">Phosphoprotein</keyword>
<dbReference type="PROSITE" id="PS50082">
    <property type="entry name" value="WD_REPEATS_2"/>
    <property type="match status" value="3"/>
</dbReference>
<dbReference type="FunFam" id="2.130.10.10:FF:000247">
    <property type="entry name" value="WD repeat-containing protein 72"/>
    <property type="match status" value="1"/>
</dbReference>
<gene>
    <name evidence="6" type="primary">WDR7</name>
</gene>
<keyword evidence="3" id="KW-0677">Repeat</keyword>
<evidence type="ECO:0000256" key="4">
    <source>
        <dbReference type="PROSITE-ProRule" id="PRU00221"/>
    </source>
</evidence>
<reference evidence="6" key="1">
    <citation type="submission" date="2016-05" db="EMBL/GenBank/DDBJ databases">
        <authorList>
            <person name="Lavstsen T."/>
            <person name="Jespersen J.S."/>
        </authorList>
    </citation>
    <scope>NUCLEOTIDE SEQUENCE</scope>
    <source>
        <tissue evidence="6">Brain</tissue>
    </source>
</reference>
<dbReference type="InterPro" id="IPR001680">
    <property type="entry name" value="WD40_rpt"/>
</dbReference>
<dbReference type="InterPro" id="IPR011047">
    <property type="entry name" value="Quinoprotein_ADH-like_sf"/>
</dbReference>
<dbReference type="InterPro" id="IPR019775">
    <property type="entry name" value="WD40_repeat_CS"/>
</dbReference>
<evidence type="ECO:0000256" key="1">
    <source>
        <dbReference type="ARBA" id="ARBA00022553"/>
    </source>
</evidence>
<dbReference type="Gene3D" id="3.40.30.10">
    <property type="entry name" value="Glutaredoxin"/>
    <property type="match status" value="1"/>
</dbReference>
<feature type="repeat" description="WD" evidence="4">
    <location>
        <begin position="462"/>
        <end position="509"/>
    </location>
</feature>
<feature type="repeat" description="WD" evidence="4">
    <location>
        <begin position="558"/>
        <end position="599"/>
    </location>
</feature>
<dbReference type="PROSITE" id="PS00678">
    <property type="entry name" value="WD_REPEATS_1"/>
    <property type="match status" value="1"/>
</dbReference>
<evidence type="ECO:0000256" key="3">
    <source>
        <dbReference type="ARBA" id="ARBA00022737"/>
    </source>
</evidence>
<proteinExistence type="predicted"/>
<dbReference type="AlphaFoldDB" id="A0A1A8UK30"/>